<dbReference type="Proteomes" id="UP000198598">
    <property type="component" value="Unassembled WGS sequence"/>
</dbReference>
<dbReference type="Gene3D" id="3.30.870.10">
    <property type="entry name" value="Endonuclease Chain A"/>
    <property type="match status" value="1"/>
</dbReference>
<evidence type="ECO:0000256" key="6">
    <source>
        <dbReference type="ARBA" id="ARBA00023098"/>
    </source>
</evidence>
<gene>
    <name evidence="8" type="ORF">SAMN05216167_11285</name>
</gene>
<keyword evidence="9" id="KW-1185">Reference proteome</keyword>
<dbReference type="InterPro" id="IPR025202">
    <property type="entry name" value="PLD-like_dom"/>
</dbReference>
<dbReference type="OrthoDB" id="9762009at2"/>
<dbReference type="STRING" id="662367.SAMN05216167_11285"/>
<comment type="similarity">
    <text evidence="2">Belongs to the phospholipase D family.</text>
</comment>
<evidence type="ECO:0000256" key="5">
    <source>
        <dbReference type="ARBA" id="ARBA00022963"/>
    </source>
</evidence>
<reference evidence="8 9" key="1">
    <citation type="submission" date="2016-10" db="EMBL/GenBank/DDBJ databases">
        <authorList>
            <person name="de Groot N.N."/>
        </authorList>
    </citation>
    <scope>NUCLEOTIDE SEQUENCE [LARGE SCALE GENOMIC DNA]</scope>
    <source>
        <strain evidence="8 9">DSM 26130</strain>
    </source>
</reference>
<dbReference type="GO" id="GO:0016042">
    <property type="term" value="P:lipid catabolic process"/>
    <property type="evidence" value="ECO:0007669"/>
    <property type="project" value="UniProtKB-KW"/>
</dbReference>
<dbReference type="Pfam" id="PF13091">
    <property type="entry name" value="PLDc_2"/>
    <property type="match status" value="1"/>
</dbReference>
<evidence type="ECO:0000256" key="2">
    <source>
        <dbReference type="ARBA" id="ARBA00008664"/>
    </source>
</evidence>
<dbReference type="RefSeq" id="WP_093831077.1">
    <property type="nucleotide sequence ID" value="NZ_FOLQ01000012.1"/>
</dbReference>
<dbReference type="PANTHER" id="PTHR43856:SF1">
    <property type="entry name" value="MITOCHONDRIAL CARDIOLIPIN HYDROLASE"/>
    <property type="match status" value="1"/>
</dbReference>
<dbReference type="InterPro" id="IPR001736">
    <property type="entry name" value="PLipase_D/transphosphatidylase"/>
</dbReference>
<dbReference type="GO" id="GO:0006793">
    <property type="term" value="P:phosphorus metabolic process"/>
    <property type="evidence" value="ECO:0007669"/>
    <property type="project" value="UniProtKB-ARBA"/>
</dbReference>
<name>A0A1I1ZD24_9BACT</name>
<evidence type="ECO:0000313" key="8">
    <source>
        <dbReference type="EMBL" id="SFE29609.1"/>
    </source>
</evidence>
<sequence>MPSISVHFIDIKSKIREKLRTARESVQIAVAWFTDEELMDELIELKRLRSQLKIQIVISYARENFLNVANLKRLRDAHIELRVMSETEHFLHHKFCIIDSKIIINGSYNWTYYAATRNDENIMIITAEAEPEILFTQFNTKFNRYLDPVRSSPFNPNMIIENEIVYLNQYDVQQIQLRQHFQQAVQQSLEEIDVINPDKPRAERVNTDLINDLIQRHGDGVQMVKRLIANANGGQAPRQGFIKLALWGRLDLSFEHLALQDNFQELFTQVELNTCSLLLNI</sequence>
<keyword evidence="4" id="KW-0378">Hydrolase</keyword>
<evidence type="ECO:0000256" key="4">
    <source>
        <dbReference type="ARBA" id="ARBA00022801"/>
    </source>
</evidence>
<evidence type="ECO:0000256" key="3">
    <source>
        <dbReference type="ARBA" id="ARBA00012027"/>
    </source>
</evidence>
<dbReference type="EC" id="3.1.4.4" evidence="3"/>
<evidence type="ECO:0000256" key="1">
    <source>
        <dbReference type="ARBA" id="ARBA00000798"/>
    </source>
</evidence>
<organism evidence="8 9">
    <name type="scientific">Spirosoma endophyticum</name>
    <dbReference type="NCBI Taxonomy" id="662367"/>
    <lineage>
        <taxon>Bacteria</taxon>
        <taxon>Pseudomonadati</taxon>
        <taxon>Bacteroidota</taxon>
        <taxon>Cytophagia</taxon>
        <taxon>Cytophagales</taxon>
        <taxon>Cytophagaceae</taxon>
        <taxon>Spirosoma</taxon>
    </lineage>
</organism>
<protein>
    <recommendedName>
        <fullName evidence="3">phospholipase D</fullName>
        <ecNumber evidence="3">3.1.4.4</ecNumber>
    </recommendedName>
</protein>
<evidence type="ECO:0000313" key="9">
    <source>
        <dbReference type="Proteomes" id="UP000198598"/>
    </source>
</evidence>
<dbReference type="SUPFAM" id="SSF56024">
    <property type="entry name" value="Phospholipase D/nuclease"/>
    <property type="match status" value="1"/>
</dbReference>
<dbReference type="AlphaFoldDB" id="A0A1I1ZD24"/>
<evidence type="ECO:0000259" key="7">
    <source>
        <dbReference type="PROSITE" id="PS50035"/>
    </source>
</evidence>
<dbReference type="PANTHER" id="PTHR43856">
    <property type="entry name" value="CARDIOLIPIN HYDROLASE"/>
    <property type="match status" value="1"/>
</dbReference>
<dbReference type="GO" id="GO:0004630">
    <property type="term" value="F:phospholipase D activity"/>
    <property type="evidence" value="ECO:0007669"/>
    <property type="project" value="UniProtKB-EC"/>
</dbReference>
<dbReference type="EMBL" id="FOLQ01000012">
    <property type="protein sequence ID" value="SFE29609.1"/>
    <property type="molecule type" value="Genomic_DNA"/>
</dbReference>
<dbReference type="PROSITE" id="PS50035">
    <property type="entry name" value="PLD"/>
    <property type="match status" value="1"/>
</dbReference>
<proteinExistence type="inferred from homology"/>
<comment type="catalytic activity">
    <reaction evidence="1">
        <text>a 1,2-diacyl-sn-glycero-3-phosphocholine + H2O = a 1,2-diacyl-sn-glycero-3-phosphate + choline + H(+)</text>
        <dbReference type="Rhea" id="RHEA:14445"/>
        <dbReference type="ChEBI" id="CHEBI:15354"/>
        <dbReference type="ChEBI" id="CHEBI:15377"/>
        <dbReference type="ChEBI" id="CHEBI:15378"/>
        <dbReference type="ChEBI" id="CHEBI:57643"/>
        <dbReference type="ChEBI" id="CHEBI:58608"/>
        <dbReference type="EC" id="3.1.4.4"/>
    </reaction>
</comment>
<keyword evidence="6" id="KW-0443">Lipid metabolism</keyword>
<keyword evidence="5" id="KW-0442">Lipid degradation</keyword>
<dbReference type="GO" id="GO:0016891">
    <property type="term" value="F:RNA endonuclease activity producing 5'-phosphomonoesters, hydrolytic mechanism"/>
    <property type="evidence" value="ECO:0007669"/>
    <property type="project" value="TreeGrafter"/>
</dbReference>
<feature type="domain" description="PLD phosphodiesterase" evidence="7">
    <location>
        <begin position="87"/>
        <end position="114"/>
    </location>
</feature>
<dbReference type="InterPro" id="IPR051406">
    <property type="entry name" value="PLD_domain"/>
</dbReference>
<accession>A0A1I1ZD24</accession>